<feature type="transmembrane region" description="Helical" evidence="1">
    <location>
        <begin position="45"/>
        <end position="70"/>
    </location>
</feature>
<name>A0ABT4LIK5_9PROT</name>
<dbReference type="RefSeq" id="WP_269422019.1">
    <property type="nucleotide sequence ID" value="NZ_JAPWGY010000001.1"/>
</dbReference>
<dbReference type="Proteomes" id="UP001069802">
    <property type="component" value="Unassembled WGS sequence"/>
</dbReference>
<reference evidence="2" key="1">
    <citation type="submission" date="2022-12" db="EMBL/GenBank/DDBJ databases">
        <title>Bacterial isolates from different developmental stages of Nematostella vectensis.</title>
        <authorList>
            <person name="Fraune S."/>
        </authorList>
    </citation>
    <scope>NUCLEOTIDE SEQUENCE</scope>
    <source>
        <strain evidence="2">G21630-S1</strain>
    </source>
</reference>
<comment type="caution">
    <text evidence="2">The sequence shown here is derived from an EMBL/GenBank/DDBJ whole genome shotgun (WGS) entry which is preliminary data.</text>
</comment>
<gene>
    <name evidence="2" type="ORF">O4H49_03470</name>
</gene>
<protein>
    <submittedName>
        <fullName evidence="2">Uncharacterized protein</fullName>
    </submittedName>
</protein>
<evidence type="ECO:0000313" key="3">
    <source>
        <dbReference type="Proteomes" id="UP001069802"/>
    </source>
</evidence>
<evidence type="ECO:0000256" key="1">
    <source>
        <dbReference type="SAM" id="Phobius"/>
    </source>
</evidence>
<dbReference type="EMBL" id="JAPWGY010000001">
    <property type="protein sequence ID" value="MCZ4279822.1"/>
    <property type="molecule type" value="Genomic_DNA"/>
</dbReference>
<proteinExistence type="predicted"/>
<accession>A0ABT4LIK5</accession>
<keyword evidence="1" id="KW-0472">Membrane</keyword>
<sequence>MADNTDPKTGSCRPLFIGSFLILTGIALYLYAISPPSSGYGRYGFFRGIAGLSGWGLIASGCLTFAWLAYRKIRKKRQHPPG</sequence>
<evidence type="ECO:0000313" key="2">
    <source>
        <dbReference type="EMBL" id="MCZ4279822.1"/>
    </source>
</evidence>
<feature type="transmembrane region" description="Helical" evidence="1">
    <location>
        <begin position="12"/>
        <end position="33"/>
    </location>
</feature>
<organism evidence="2 3">
    <name type="scientific">Kiloniella laminariae</name>
    <dbReference type="NCBI Taxonomy" id="454162"/>
    <lineage>
        <taxon>Bacteria</taxon>
        <taxon>Pseudomonadati</taxon>
        <taxon>Pseudomonadota</taxon>
        <taxon>Alphaproteobacteria</taxon>
        <taxon>Rhodospirillales</taxon>
        <taxon>Kiloniellaceae</taxon>
        <taxon>Kiloniella</taxon>
    </lineage>
</organism>
<keyword evidence="1" id="KW-1133">Transmembrane helix</keyword>
<keyword evidence="1" id="KW-0812">Transmembrane</keyword>
<keyword evidence="3" id="KW-1185">Reference proteome</keyword>